<reference evidence="10" key="3">
    <citation type="submission" date="2025-09" db="UniProtKB">
        <authorList>
            <consortium name="Ensembl"/>
        </authorList>
    </citation>
    <scope>IDENTIFICATION</scope>
</reference>
<feature type="domain" description="ZU5" evidence="9">
    <location>
        <begin position="768"/>
        <end position="923"/>
    </location>
</feature>
<feature type="repeat" description="ANK" evidence="7">
    <location>
        <begin position="465"/>
        <end position="497"/>
    </location>
</feature>
<feature type="repeat" description="ANK" evidence="7">
    <location>
        <begin position="614"/>
        <end position="646"/>
    </location>
</feature>
<dbReference type="GO" id="GO:0016020">
    <property type="term" value="C:membrane"/>
    <property type="evidence" value="ECO:0007669"/>
    <property type="project" value="UniProtKB-SubCell"/>
</dbReference>
<dbReference type="Pfam" id="PF17809">
    <property type="entry name" value="UPA_2"/>
    <property type="match status" value="1"/>
</dbReference>
<feature type="repeat" description="ANK" evidence="7">
    <location>
        <begin position="498"/>
        <end position="530"/>
    </location>
</feature>
<dbReference type="PROSITE" id="PS50088">
    <property type="entry name" value="ANK_REPEAT"/>
    <property type="match status" value="16"/>
</dbReference>
<dbReference type="GO" id="GO:0005737">
    <property type="term" value="C:cytoplasm"/>
    <property type="evidence" value="ECO:0007669"/>
    <property type="project" value="UniProtKB-SubCell"/>
</dbReference>
<evidence type="ECO:0000256" key="6">
    <source>
        <dbReference type="ARBA" id="ARBA00023136"/>
    </source>
</evidence>
<feature type="repeat" description="ANK" evidence="7">
    <location>
        <begin position="333"/>
        <end position="365"/>
    </location>
</feature>
<evidence type="ECO:0000256" key="4">
    <source>
        <dbReference type="ARBA" id="ARBA00022737"/>
    </source>
</evidence>
<dbReference type="FunFam" id="2.60.40.2660:FF:000002">
    <property type="entry name" value="Ankyrin-1 isoform B"/>
    <property type="match status" value="1"/>
</dbReference>
<evidence type="ECO:0000259" key="9">
    <source>
        <dbReference type="PROSITE" id="PS51145"/>
    </source>
</evidence>
<protein>
    <recommendedName>
        <fullName evidence="9">ZU5 domain-containing protein</fullName>
    </recommendedName>
</protein>
<feature type="region of interest" description="Disordered" evidence="8">
    <location>
        <begin position="1286"/>
        <end position="1316"/>
    </location>
</feature>
<dbReference type="Pfam" id="PF00791">
    <property type="entry name" value="ZU5"/>
    <property type="match status" value="1"/>
</dbReference>
<keyword evidence="6" id="KW-0472">Membrane</keyword>
<dbReference type="Pfam" id="PF12796">
    <property type="entry name" value="Ank_2"/>
    <property type="match status" value="6"/>
</dbReference>
<keyword evidence="11" id="KW-1185">Reference proteome</keyword>
<evidence type="ECO:0000256" key="2">
    <source>
        <dbReference type="ARBA" id="ARBA00004496"/>
    </source>
</evidence>
<feature type="repeat" description="ANK" evidence="7">
    <location>
        <begin position="135"/>
        <end position="167"/>
    </location>
</feature>
<feature type="repeat" description="ANK" evidence="7">
    <location>
        <begin position="267"/>
        <end position="299"/>
    </location>
</feature>
<dbReference type="PROSITE" id="PS51145">
    <property type="entry name" value="ZU5"/>
    <property type="match status" value="2"/>
</dbReference>
<dbReference type="InterPro" id="IPR036770">
    <property type="entry name" value="Ankyrin_rpt-contain_sf"/>
</dbReference>
<accession>A0AAR2JED4</accession>
<dbReference type="Gene3D" id="1.25.40.20">
    <property type="entry name" value="Ankyrin repeat-containing domain"/>
    <property type="match status" value="4"/>
</dbReference>
<keyword evidence="4" id="KW-0677">Repeat</keyword>
<dbReference type="Pfam" id="PF13637">
    <property type="entry name" value="Ank_4"/>
    <property type="match status" value="3"/>
</dbReference>
<dbReference type="FunFam" id="1.25.40.20:FF:000003">
    <property type="entry name" value="Ankyrin, isoform B"/>
    <property type="match status" value="1"/>
</dbReference>
<dbReference type="SMART" id="SM00248">
    <property type="entry name" value="ANK"/>
    <property type="match status" value="17"/>
</dbReference>
<feature type="compositionally biased region" description="Basic and acidic residues" evidence="8">
    <location>
        <begin position="1297"/>
        <end position="1309"/>
    </location>
</feature>
<evidence type="ECO:0000256" key="7">
    <source>
        <dbReference type="PROSITE-ProRule" id="PRU00023"/>
    </source>
</evidence>
<dbReference type="FunFam" id="1.25.40.20:FF:000428">
    <property type="entry name" value="Ankyrin, isoform B"/>
    <property type="match status" value="1"/>
</dbReference>
<dbReference type="InterPro" id="IPR040745">
    <property type="entry name" value="Ankyrin_UPA"/>
</dbReference>
<feature type="repeat" description="ANK" evidence="7">
    <location>
        <begin position="432"/>
        <end position="464"/>
    </location>
</feature>
<dbReference type="Gene3D" id="2.60.40.2660">
    <property type="match status" value="1"/>
</dbReference>
<feature type="repeat" description="ANK" evidence="7">
    <location>
        <begin position="40"/>
        <end position="72"/>
    </location>
</feature>
<evidence type="ECO:0000256" key="1">
    <source>
        <dbReference type="ARBA" id="ARBA00004370"/>
    </source>
</evidence>
<dbReference type="FunFam" id="2.60.220.30:FF:000002">
    <property type="entry name" value="Ankyrin-3 isoform 2"/>
    <property type="match status" value="1"/>
</dbReference>
<dbReference type="PANTHER" id="PTHR24123">
    <property type="entry name" value="ANKYRIN REPEAT-CONTAINING"/>
    <property type="match status" value="1"/>
</dbReference>
<dbReference type="GeneTree" id="ENSGT00940000155760"/>
<feature type="repeat" description="ANK" evidence="7">
    <location>
        <begin position="73"/>
        <end position="97"/>
    </location>
</feature>
<feature type="region of interest" description="Disordered" evidence="8">
    <location>
        <begin position="729"/>
        <end position="758"/>
    </location>
</feature>
<dbReference type="PANTHER" id="PTHR24123:SF71">
    <property type="entry name" value="ANKYRIN 1, ERYTHROCYTIC A ISOFORM X1"/>
    <property type="match status" value="1"/>
</dbReference>
<feature type="repeat" description="ANK" evidence="7">
    <location>
        <begin position="399"/>
        <end position="431"/>
    </location>
</feature>
<feature type="repeat" description="ANK" evidence="7">
    <location>
        <begin position="366"/>
        <end position="398"/>
    </location>
</feature>
<feature type="domain" description="ZU5" evidence="9">
    <location>
        <begin position="925"/>
        <end position="1071"/>
    </location>
</feature>
<dbReference type="Gene3D" id="2.60.220.30">
    <property type="match status" value="2"/>
</dbReference>
<feature type="repeat" description="ANK" evidence="7">
    <location>
        <begin position="201"/>
        <end position="233"/>
    </location>
</feature>
<name>A0AAR2JED4_PYGNA</name>
<feature type="repeat" description="ANK" evidence="7">
    <location>
        <begin position="531"/>
        <end position="563"/>
    </location>
</feature>
<feature type="compositionally biased region" description="Polar residues" evidence="8">
    <location>
        <begin position="745"/>
        <end position="758"/>
    </location>
</feature>
<evidence type="ECO:0000256" key="8">
    <source>
        <dbReference type="SAM" id="MobiDB-lite"/>
    </source>
</evidence>
<comment type="subcellular location">
    <subcellularLocation>
        <location evidence="2">Cytoplasm</location>
    </subcellularLocation>
    <subcellularLocation>
        <location evidence="1">Membrane</location>
    </subcellularLocation>
</comment>
<keyword evidence="3" id="KW-0963">Cytoplasm</keyword>
<sequence length="1526" mass="166958">MCPRHADAATSFLRAARSGNLDKALDHIKNGIDINTANQNGLNGLHLASKEGHVKMVLELLHNGIVLETTTKDGFTPLAVALQQGHENVVALLINYGTKGKVRLPALHIAARNDDTRTAAVLLQNDPNPDVLSKTGFTPLHIAAHYENLNVAQLLLNRGANVNFTPKNGITPLHIASRRGNVIMVRLLLDRGATIDAKTKDELTPLHCAARNGHVRIIEILLEQGAPIQAKTKNGLSPIHMAAQGDHMDCVRQLLQYNAEIDDITLDHLTPLHVAAHCGHHRMAKVLLDKGAKPNTRALNGFTPLHIACKKNHIRVMDLLLKHSASLEAVTEKVETPLHMASRAGHCEVAEFLLQNAAPVDAKAKDDQTPLHCAARMGHKELVKLLLEHKANPNSTTTAGHTPLHIAAREGHTQTARILLDMNAQQTKMTKKGFTPLHVAAKYGKVDVAELLLERGANPNAAGKNGLTPLHVAVHHNNLDVVNLLVSKGGSPHSAARNGYTPLHIASKQNQVEVASSLLQYGASANAESLQGVTPLHLASQEGRADMVSLLISKQANVNLGNKASVLSFAKFSITKNTNNALTRNHIATINTSLHYLSTSKDKPLSILKISPQSGLTPLHLAAQQGHTDIVTLLLKHGAQPNEITTNGTSALAIAKRLGYISVIDVLKLVTEETVTMTTIEKHRMSFPETVDEILDVSEDEALLNIFSMSLNRNYSPALPRIPCVSPETHTPIPMPKDYDEDSLIPSSPATETSDNVSPVASPIHTGFLVSFMVDARGGSMRGSRHNGLRVIIPPRTCAAPTRITCRLVKPQKLSTPPPLVEGEGLASRIISLGPAGMQFLGPVIVEIPHFAALGRGDRELVVLRSENGSVWKEHRNRYGDEVLETILNGMDEDLESQEELGKKRIRRIISTDFPLYFAVVSRIQQESELIGPEGGHLTSKILPMVQASFPETAVTKRVRLGLQAQPVPDELVAKLLGNQATFSPVVTVEPRRRKFHRPIGLRIPLPPSWRESPRDAGEGDTTSLRLLCSVIGGTAPAQWEDITGTTKLVYANDCANFTTNVSARFWLADCPRTAEAVSFANLLYRELSAVPYMAKFVVFAKMNEAREGRLRCYCMTDDKMDKTLEQHENFTEVARSRDIEVMEGMPLHLECSGNLVPMRKATQQPRCFSFQAFRDNRLPVSVKVRDSSKDPAGFLSFLRKSTKYEDSQQVLCNLNITMPPCIKIVGGEDRRRTLTPLALRERYSALNEPSMGKSIPAYSSQALESLFMALKSIDRMDIVNMLEGQGQQTGQQGGHEMSRRGHNDRDHLSPGMTNGYGLVMQEELLSPASMQYSLPSPLGHEPYWQEVSSMECAPIATTEEDTLMEMSEVQVWPTGNSPSLVTVEDSSLECSNADDSEGLLYGSLGRPGSVTPGGDGTGLEEGLSLITGQQRVYARMSESPGLSRAKDLPGEQVREEQFTDEHGNIVTKKVSFPMLCTASCLQQSHLSTHYLFKWNSYPWAQEKMIITAIIILINDNGFRASGHQI</sequence>
<proteinExistence type="predicted"/>
<dbReference type="InterPro" id="IPR002110">
    <property type="entry name" value="Ankyrin_rpt"/>
</dbReference>
<reference evidence="10" key="2">
    <citation type="submission" date="2025-08" db="UniProtKB">
        <authorList>
            <consortium name="Ensembl"/>
        </authorList>
    </citation>
    <scope>IDENTIFICATION</scope>
</reference>
<dbReference type="PROSITE" id="PS50297">
    <property type="entry name" value="ANK_REP_REGION"/>
    <property type="match status" value="16"/>
</dbReference>
<dbReference type="InterPro" id="IPR000906">
    <property type="entry name" value="ZU5_dom"/>
</dbReference>
<reference evidence="10 11" key="1">
    <citation type="submission" date="2020-10" db="EMBL/GenBank/DDBJ databases">
        <title>Pygocentrus nattereri (red-bellied piranha) genome, fPygNat1, primary haplotype.</title>
        <authorList>
            <person name="Myers G."/>
            <person name="Meyer A."/>
            <person name="Karagic N."/>
            <person name="Pippel M."/>
            <person name="Winkler S."/>
            <person name="Tracey A."/>
            <person name="Wood J."/>
            <person name="Formenti G."/>
            <person name="Howe K."/>
            <person name="Fedrigo O."/>
            <person name="Jarvis E.D."/>
        </authorList>
    </citation>
    <scope>NUCLEOTIDE SEQUENCE [LARGE SCALE GENOMIC DNA]</scope>
</reference>
<keyword evidence="5 7" id="KW-0040">ANK repeat</keyword>
<evidence type="ECO:0000256" key="5">
    <source>
        <dbReference type="ARBA" id="ARBA00023043"/>
    </source>
</evidence>
<evidence type="ECO:0000313" key="11">
    <source>
        <dbReference type="Proteomes" id="UP001501920"/>
    </source>
</evidence>
<organism evidence="10 11">
    <name type="scientific">Pygocentrus nattereri</name>
    <name type="common">Red-bellied piranha</name>
    <dbReference type="NCBI Taxonomy" id="42514"/>
    <lineage>
        <taxon>Eukaryota</taxon>
        <taxon>Metazoa</taxon>
        <taxon>Chordata</taxon>
        <taxon>Craniata</taxon>
        <taxon>Vertebrata</taxon>
        <taxon>Euteleostomi</taxon>
        <taxon>Actinopterygii</taxon>
        <taxon>Neopterygii</taxon>
        <taxon>Teleostei</taxon>
        <taxon>Ostariophysi</taxon>
        <taxon>Characiformes</taxon>
        <taxon>Characoidei</taxon>
        <taxon>Pygocentrus</taxon>
    </lineage>
</organism>
<dbReference type="PRINTS" id="PR01415">
    <property type="entry name" value="ANKYRIN"/>
</dbReference>
<dbReference type="FunFam" id="2.60.220.30:FF:000001">
    <property type="entry name" value="Ankyrin-3 isoform 2"/>
    <property type="match status" value="1"/>
</dbReference>
<dbReference type="FunFam" id="1.25.40.20:FF:000827">
    <property type="entry name" value="Ankyrin 1"/>
    <property type="match status" value="1"/>
</dbReference>
<dbReference type="Proteomes" id="UP001501920">
    <property type="component" value="Chromosome 20"/>
</dbReference>
<dbReference type="SMART" id="SM00218">
    <property type="entry name" value="ZU5"/>
    <property type="match status" value="1"/>
</dbReference>
<dbReference type="SUPFAM" id="SSF48403">
    <property type="entry name" value="Ankyrin repeat"/>
    <property type="match status" value="2"/>
</dbReference>
<feature type="repeat" description="ANK" evidence="7">
    <location>
        <begin position="234"/>
        <end position="266"/>
    </location>
</feature>
<dbReference type="InterPro" id="IPR051165">
    <property type="entry name" value="Multifunctional_ANK_Repeat"/>
</dbReference>
<dbReference type="Ensembl" id="ENSPNAT00000061180.1">
    <property type="protein sequence ID" value="ENSPNAP00000048697.1"/>
    <property type="gene ID" value="ENSPNAG00000019240.2"/>
</dbReference>
<feature type="repeat" description="ANK" evidence="7">
    <location>
        <begin position="300"/>
        <end position="332"/>
    </location>
</feature>
<evidence type="ECO:0000313" key="10">
    <source>
        <dbReference type="Ensembl" id="ENSPNAP00000048697.1"/>
    </source>
</evidence>
<feature type="repeat" description="ANK" evidence="7">
    <location>
        <begin position="168"/>
        <end position="200"/>
    </location>
</feature>
<evidence type="ECO:0000256" key="3">
    <source>
        <dbReference type="ARBA" id="ARBA00022490"/>
    </source>
</evidence>